<accession>A0A0A8ZCJ7</accession>
<evidence type="ECO:0000313" key="1">
    <source>
        <dbReference type="EMBL" id="JAD32572.1"/>
    </source>
</evidence>
<proteinExistence type="predicted"/>
<name>A0A0A8ZCJ7_ARUDO</name>
<dbReference type="AlphaFoldDB" id="A0A0A8ZCJ7"/>
<reference evidence="1" key="1">
    <citation type="submission" date="2014-09" db="EMBL/GenBank/DDBJ databases">
        <authorList>
            <person name="Magalhaes I.L.F."/>
            <person name="Oliveira U."/>
            <person name="Santos F.R."/>
            <person name="Vidigal T.H.D.A."/>
            <person name="Brescovit A.D."/>
            <person name="Santos A.J."/>
        </authorList>
    </citation>
    <scope>NUCLEOTIDE SEQUENCE</scope>
    <source>
        <tissue evidence="1">Shoot tissue taken approximately 20 cm above the soil surface</tissue>
    </source>
</reference>
<sequence length="35" mass="4098">MSPLWSDPNIGDINASMEALDRTFRTYHKFVRNIT</sequence>
<reference evidence="1" key="2">
    <citation type="journal article" date="2015" name="Data Brief">
        <title>Shoot transcriptome of the giant reed, Arundo donax.</title>
        <authorList>
            <person name="Barrero R.A."/>
            <person name="Guerrero F.D."/>
            <person name="Moolhuijzen P."/>
            <person name="Goolsby J.A."/>
            <person name="Tidwell J."/>
            <person name="Bellgard S.E."/>
            <person name="Bellgard M.I."/>
        </authorList>
    </citation>
    <scope>NUCLEOTIDE SEQUENCE</scope>
    <source>
        <tissue evidence="1">Shoot tissue taken approximately 20 cm above the soil surface</tissue>
    </source>
</reference>
<organism evidence="1">
    <name type="scientific">Arundo donax</name>
    <name type="common">Giant reed</name>
    <name type="synonym">Donax arundinaceus</name>
    <dbReference type="NCBI Taxonomy" id="35708"/>
    <lineage>
        <taxon>Eukaryota</taxon>
        <taxon>Viridiplantae</taxon>
        <taxon>Streptophyta</taxon>
        <taxon>Embryophyta</taxon>
        <taxon>Tracheophyta</taxon>
        <taxon>Spermatophyta</taxon>
        <taxon>Magnoliopsida</taxon>
        <taxon>Liliopsida</taxon>
        <taxon>Poales</taxon>
        <taxon>Poaceae</taxon>
        <taxon>PACMAD clade</taxon>
        <taxon>Arundinoideae</taxon>
        <taxon>Arundineae</taxon>
        <taxon>Arundo</taxon>
    </lineage>
</organism>
<protein>
    <submittedName>
        <fullName evidence="1">Uncharacterized protein</fullName>
    </submittedName>
</protein>
<dbReference type="EMBL" id="GBRH01265323">
    <property type="protein sequence ID" value="JAD32572.1"/>
    <property type="molecule type" value="Transcribed_RNA"/>
</dbReference>